<evidence type="ECO:0000313" key="2">
    <source>
        <dbReference type="EMBL" id="SEL24932.1"/>
    </source>
</evidence>
<dbReference type="AlphaFoldDB" id="A0A1H7NN18"/>
<name>A0A1H7NN18_AQUAM</name>
<evidence type="ECO:0000256" key="1">
    <source>
        <dbReference type="SAM" id="SignalP"/>
    </source>
</evidence>
<reference evidence="2 3" key="1">
    <citation type="submission" date="2016-10" db="EMBL/GenBank/DDBJ databases">
        <authorList>
            <person name="de Groot N.N."/>
        </authorList>
    </citation>
    <scope>NUCLEOTIDE SEQUENCE [LARGE SCALE GENOMIC DNA]</scope>
    <source>
        <strain evidence="2 3">DSM 25232</strain>
    </source>
</reference>
<evidence type="ECO:0008006" key="4">
    <source>
        <dbReference type="Google" id="ProtNLM"/>
    </source>
</evidence>
<proteinExistence type="predicted"/>
<organism evidence="2 3">
    <name type="scientific">Aquimarina amphilecti</name>
    <dbReference type="NCBI Taxonomy" id="1038014"/>
    <lineage>
        <taxon>Bacteria</taxon>
        <taxon>Pseudomonadati</taxon>
        <taxon>Bacteroidota</taxon>
        <taxon>Flavobacteriia</taxon>
        <taxon>Flavobacteriales</taxon>
        <taxon>Flavobacteriaceae</taxon>
        <taxon>Aquimarina</taxon>
    </lineage>
</organism>
<keyword evidence="3" id="KW-1185">Reference proteome</keyword>
<dbReference type="OrthoDB" id="1164763at2"/>
<sequence length="244" mass="27371">MKTKFKSVGLIVMIAFTIMFQSCSNEDDGVNIQNEAQLENIQGRIEQYQESIENIEAPDDMEQYAQQNTYAANATFTLATLQVQALAYSSVFLSIPGDAEQQSVVGKNGRNTGTWVWSYGGVTLYYTVTSDATYDYFTYDIEESGVRRTFYEGKISKDGTFYEVRFNGEGGEFFVMTYSKTGSIINFTIKDQSNDRIELVYNEADQSGSIKAFESGVLTESFVWLSNGTGTYTNHTTGETFSWP</sequence>
<feature type="signal peptide" evidence="1">
    <location>
        <begin position="1"/>
        <end position="24"/>
    </location>
</feature>
<gene>
    <name evidence="2" type="ORF">SAMN04487910_2153</name>
</gene>
<protein>
    <recommendedName>
        <fullName evidence="4">YD repeat-containing protein</fullName>
    </recommendedName>
</protein>
<evidence type="ECO:0000313" key="3">
    <source>
        <dbReference type="Proteomes" id="UP000198521"/>
    </source>
</evidence>
<dbReference type="PROSITE" id="PS51257">
    <property type="entry name" value="PROKAR_LIPOPROTEIN"/>
    <property type="match status" value="1"/>
</dbReference>
<accession>A0A1H7NN18</accession>
<dbReference type="EMBL" id="FOAB01000003">
    <property type="protein sequence ID" value="SEL24932.1"/>
    <property type="molecule type" value="Genomic_DNA"/>
</dbReference>
<dbReference type="Proteomes" id="UP000198521">
    <property type="component" value="Unassembled WGS sequence"/>
</dbReference>
<dbReference type="RefSeq" id="WP_091408139.1">
    <property type="nucleotide sequence ID" value="NZ_FOAB01000003.1"/>
</dbReference>
<keyword evidence="1" id="KW-0732">Signal</keyword>
<feature type="chain" id="PRO_5011726058" description="YD repeat-containing protein" evidence="1">
    <location>
        <begin position="25"/>
        <end position="244"/>
    </location>
</feature>